<sequence length="81" mass="9373">MWVRFDDILIPIGCGGFLPMISDFRILLFSARDDVYAYHSPDYGSHERAAEVLNELQQFIVDCHACKDDKMFVPVFTMPKE</sequence>
<accession>A0A239CMY7</accession>
<reference evidence="2" key="1">
    <citation type="submission" date="2017-06" db="EMBL/GenBank/DDBJ databases">
        <authorList>
            <person name="Varghese N."/>
            <person name="Submissions S."/>
        </authorList>
    </citation>
    <scope>NUCLEOTIDE SEQUENCE [LARGE SCALE GENOMIC DNA]</scope>
    <source>
        <strain evidence="2">SCA</strain>
    </source>
</reference>
<name>A0A239CMY7_9FIRM</name>
<dbReference type="RefSeq" id="WP_089282293.1">
    <property type="nucleotide sequence ID" value="NZ_FZOJ01000006.1"/>
</dbReference>
<gene>
    <name evidence="1" type="ORF">SAMN05446037_100638</name>
</gene>
<organism evidence="1 2">
    <name type="scientific">Anaerovirgula multivorans</name>
    <dbReference type="NCBI Taxonomy" id="312168"/>
    <lineage>
        <taxon>Bacteria</taxon>
        <taxon>Bacillati</taxon>
        <taxon>Bacillota</taxon>
        <taxon>Clostridia</taxon>
        <taxon>Peptostreptococcales</taxon>
        <taxon>Natronincolaceae</taxon>
        <taxon>Anaerovirgula</taxon>
    </lineage>
</organism>
<evidence type="ECO:0000313" key="2">
    <source>
        <dbReference type="Proteomes" id="UP000198304"/>
    </source>
</evidence>
<dbReference type="Proteomes" id="UP000198304">
    <property type="component" value="Unassembled WGS sequence"/>
</dbReference>
<dbReference type="AlphaFoldDB" id="A0A239CMY7"/>
<proteinExistence type="predicted"/>
<dbReference type="EMBL" id="FZOJ01000006">
    <property type="protein sequence ID" value="SNS21051.1"/>
    <property type="molecule type" value="Genomic_DNA"/>
</dbReference>
<evidence type="ECO:0000313" key="1">
    <source>
        <dbReference type="EMBL" id="SNS21051.1"/>
    </source>
</evidence>
<keyword evidence="2" id="KW-1185">Reference proteome</keyword>
<protein>
    <submittedName>
        <fullName evidence="1">Uncharacterized protein</fullName>
    </submittedName>
</protein>